<dbReference type="PANTHER" id="PTHR42847:SF4">
    <property type="entry name" value="ALKANESULFONATE MONOOXYGENASE-RELATED"/>
    <property type="match status" value="1"/>
</dbReference>
<organism evidence="6 7">
    <name type="scientific">Nocardioides anomalus</name>
    <dbReference type="NCBI Taxonomy" id="2712223"/>
    <lineage>
        <taxon>Bacteria</taxon>
        <taxon>Bacillati</taxon>
        <taxon>Actinomycetota</taxon>
        <taxon>Actinomycetes</taxon>
        <taxon>Propionibacteriales</taxon>
        <taxon>Nocardioidaceae</taxon>
        <taxon>Nocardioides</taxon>
    </lineage>
</organism>
<proteinExistence type="predicted"/>
<dbReference type="Pfam" id="PF13671">
    <property type="entry name" value="AAA_33"/>
    <property type="match status" value="1"/>
</dbReference>
<dbReference type="KEGG" id="nano:G5V58_10710"/>
<protein>
    <submittedName>
        <fullName evidence="6">LLM class flavin-dependent oxidoreductase</fullName>
    </submittedName>
</protein>
<evidence type="ECO:0000313" key="6">
    <source>
        <dbReference type="EMBL" id="QIG43167.1"/>
    </source>
</evidence>
<dbReference type="AlphaFoldDB" id="A0A6G6WDD8"/>
<dbReference type="EMBL" id="CP049257">
    <property type="protein sequence ID" value="QIG43167.1"/>
    <property type="molecule type" value="Genomic_DNA"/>
</dbReference>
<dbReference type="SUPFAM" id="SSF51679">
    <property type="entry name" value="Bacterial luciferase-like"/>
    <property type="match status" value="1"/>
</dbReference>
<gene>
    <name evidence="6" type="ORF">G5V58_10710</name>
</gene>
<sequence>MTLPDPALVVLVGPSGSGKSTWAAARYRGEEIVSSDALRGVVGSGPHDLDASADAFDLLERVVAARTGRGLTTVVDTLGTDEARRRGWLARAREAGLPAVLVVLDTPAAECRRRNAARDRPVPAPVLAAQLARHRALVPHLALEGWDVVATVTAEAPAPTAPAPAVARADRRTSQGLAVVLQVSRFPWGEEPLAWLTGVARAAAAAGFAGLSVMDHLIQIPQVDRAWAPIPEPWVTLGAVAGLDLGLELGTLVTPVTFRAPGITAKAAATLDVLTGGRAFVGVGAGWFEREHAAYGLSFPPPRQRLDDLERGIATMRALWAPGTKPAAELPETTSYPRPVGPLPVVVGGTGARTLRIAATLGDAANVPSARPALDGYVAALRRHSETVRLTVLDLPTVGTDREDAWARVERLRGRTSAAAYAERTHAGSAAEHRDRWAGLAELGVDTVFLGLADLERPEDVERLAPLLR</sequence>
<evidence type="ECO:0000256" key="3">
    <source>
        <dbReference type="ARBA" id="ARBA00023002"/>
    </source>
</evidence>
<evidence type="ECO:0000256" key="1">
    <source>
        <dbReference type="ARBA" id="ARBA00022630"/>
    </source>
</evidence>
<dbReference type="Gene3D" id="3.40.50.300">
    <property type="entry name" value="P-loop containing nucleotide triphosphate hydrolases"/>
    <property type="match status" value="1"/>
</dbReference>
<dbReference type="Gene3D" id="3.20.20.30">
    <property type="entry name" value="Luciferase-like domain"/>
    <property type="match status" value="1"/>
</dbReference>
<dbReference type="CDD" id="cd01097">
    <property type="entry name" value="Tetrahydromethanopterin_reductase"/>
    <property type="match status" value="1"/>
</dbReference>
<keyword evidence="4" id="KW-0503">Monooxygenase</keyword>
<dbReference type="InterPro" id="IPR027417">
    <property type="entry name" value="P-loop_NTPase"/>
</dbReference>
<accession>A0A6G6WDD8</accession>
<keyword evidence="2" id="KW-0288">FMN</keyword>
<dbReference type="InterPro" id="IPR011251">
    <property type="entry name" value="Luciferase-like_dom"/>
</dbReference>
<dbReference type="PANTHER" id="PTHR42847">
    <property type="entry name" value="ALKANESULFONATE MONOOXYGENASE"/>
    <property type="match status" value="1"/>
</dbReference>
<evidence type="ECO:0000313" key="7">
    <source>
        <dbReference type="Proteomes" id="UP000502996"/>
    </source>
</evidence>
<evidence type="ECO:0000256" key="4">
    <source>
        <dbReference type="ARBA" id="ARBA00023033"/>
    </source>
</evidence>
<evidence type="ECO:0000256" key="2">
    <source>
        <dbReference type="ARBA" id="ARBA00022643"/>
    </source>
</evidence>
<dbReference type="SUPFAM" id="SSF52540">
    <property type="entry name" value="P-loop containing nucleoside triphosphate hydrolases"/>
    <property type="match status" value="1"/>
</dbReference>
<reference evidence="6 7" key="1">
    <citation type="submission" date="2020-02" db="EMBL/GenBank/DDBJ databases">
        <title>Full genome sequence of Nocardioides sp. R-3366.</title>
        <authorList>
            <person name="Im W.-T."/>
        </authorList>
    </citation>
    <scope>NUCLEOTIDE SEQUENCE [LARGE SCALE GENOMIC DNA]</scope>
    <source>
        <strain evidence="6 7">R-3366</strain>
    </source>
</reference>
<dbReference type="Pfam" id="PF00296">
    <property type="entry name" value="Bac_luciferase"/>
    <property type="match status" value="1"/>
</dbReference>
<dbReference type="GO" id="GO:0046306">
    <property type="term" value="P:alkanesulfonate catabolic process"/>
    <property type="evidence" value="ECO:0007669"/>
    <property type="project" value="TreeGrafter"/>
</dbReference>
<keyword evidence="1" id="KW-0285">Flavoprotein</keyword>
<dbReference type="RefSeq" id="WP_165232156.1">
    <property type="nucleotide sequence ID" value="NZ_CP049257.1"/>
</dbReference>
<name>A0A6G6WDD8_9ACTN</name>
<feature type="domain" description="Luciferase-like" evidence="5">
    <location>
        <begin position="191"/>
        <end position="453"/>
    </location>
</feature>
<evidence type="ECO:0000259" key="5">
    <source>
        <dbReference type="Pfam" id="PF00296"/>
    </source>
</evidence>
<keyword evidence="7" id="KW-1185">Reference proteome</keyword>
<dbReference type="Proteomes" id="UP000502996">
    <property type="component" value="Chromosome"/>
</dbReference>
<dbReference type="InterPro" id="IPR036661">
    <property type="entry name" value="Luciferase-like_sf"/>
</dbReference>
<dbReference type="InterPro" id="IPR050172">
    <property type="entry name" value="SsuD_RutA_monooxygenase"/>
</dbReference>
<keyword evidence="3" id="KW-0560">Oxidoreductase</keyword>
<dbReference type="GO" id="GO:0008726">
    <property type="term" value="F:alkanesulfonate monooxygenase activity"/>
    <property type="evidence" value="ECO:0007669"/>
    <property type="project" value="TreeGrafter"/>
</dbReference>